<proteinExistence type="predicted"/>
<dbReference type="PATRIC" id="fig|35806.4.peg.2525"/>
<dbReference type="InterPro" id="IPR051257">
    <property type="entry name" value="Diverse_CBS-Domain"/>
</dbReference>
<dbReference type="KEGG" id="rsu:NHU_02448"/>
<evidence type="ECO:0000256" key="1">
    <source>
        <dbReference type="ARBA" id="ARBA00023122"/>
    </source>
</evidence>
<name>A0A0D6B4F0_RHOSU</name>
<dbReference type="PANTHER" id="PTHR43080:SF2">
    <property type="entry name" value="CBS DOMAIN-CONTAINING PROTEIN"/>
    <property type="match status" value="1"/>
</dbReference>
<feature type="domain" description="CBS" evidence="3">
    <location>
        <begin position="79"/>
        <end position="134"/>
    </location>
</feature>
<dbReference type="RefSeq" id="WP_042461329.1">
    <property type="nucleotide sequence ID" value="NZ_CP015421.1"/>
</dbReference>
<dbReference type="Gene3D" id="3.10.580.10">
    <property type="entry name" value="CBS-domain"/>
    <property type="match status" value="1"/>
</dbReference>
<dbReference type="SUPFAM" id="SSF54631">
    <property type="entry name" value="CBS-domain pair"/>
    <property type="match status" value="1"/>
</dbReference>
<sequence>MQVHQILREKLVPGVATIPPETSVADAAAELSARRIGSLVVSGSDSGERVEGIVSERDIVRELGRCGPKCLKDPVSTIMTRRIQFCALEDGADVVLARMTEGRFRHMPVLEDGRMVAIISIGDVVKARLSELSMEKEALEGMIKGF</sequence>
<dbReference type="PROSITE" id="PS51371">
    <property type="entry name" value="CBS"/>
    <property type="match status" value="2"/>
</dbReference>
<dbReference type="PANTHER" id="PTHR43080">
    <property type="entry name" value="CBS DOMAIN-CONTAINING PROTEIN CBSX3, MITOCHONDRIAL"/>
    <property type="match status" value="1"/>
</dbReference>
<evidence type="ECO:0000313" key="4">
    <source>
        <dbReference type="EMBL" id="BAQ69599.1"/>
    </source>
</evidence>
<keyword evidence="1 2" id="KW-0129">CBS domain</keyword>
<reference evidence="4 6" key="1">
    <citation type="submission" date="2015-02" db="EMBL/GenBank/DDBJ databases">
        <title>Genome sequene of Rhodovulum sulfidophilum DSM 2351.</title>
        <authorList>
            <person name="Nagao N."/>
        </authorList>
    </citation>
    <scope>NUCLEOTIDE SEQUENCE [LARGE SCALE GENOMIC DNA]</scope>
    <source>
        <strain evidence="4 6">DSM 2351</strain>
    </source>
</reference>
<dbReference type="InterPro" id="IPR000644">
    <property type="entry name" value="CBS_dom"/>
</dbReference>
<feature type="domain" description="CBS" evidence="3">
    <location>
        <begin position="11"/>
        <end position="69"/>
    </location>
</feature>
<protein>
    <submittedName>
        <fullName evidence="4">CBS domain-containing protein</fullName>
    </submittedName>
</protein>
<accession>A0A0D6B4F0</accession>
<dbReference type="GeneID" id="93539657"/>
<evidence type="ECO:0000259" key="3">
    <source>
        <dbReference type="PROSITE" id="PS51371"/>
    </source>
</evidence>
<evidence type="ECO:0000313" key="7">
    <source>
        <dbReference type="Proteomes" id="UP000604473"/>
    </source>
</evidence>
<evidence type="ECO:0000313" key="5">
    <source>
        <dbReference type="EMBL" id="MBL3609552.1"/>
    </source>
</evidence>
<organism evidence="4 6">
    <name type="scientific">Rhodovulum sulfidophilum</name>
    <name type="common">Rhodobacter sulfidophilus</name>
    <dbReference type="NCBI Taxonomy" id="35806"/>
    <lineage>
        <taxon>Bacteria</taxon>
        <taxon>Pseudomonadati</taxon>
        <taxon>Pseudomonadota</taxon>
        <taxon>Alphaproteobacteria</taxon>
        <taxon>Rhodobacterales</taxon>
        <taxon>Paracoccaceae</taxon>
        <taxon>Rhodovulum</taxon>
    </lineage>
</organism>
<dbReference type="EMBL" id="JAESJJ010000015">
    <property type="protein sequence ID" value="MBL3609552.1"/>
    <property type="molecule type" value="Genomic_DNA"/>
</dbReference>
<dbReference type="eggNOG" id="COG0517">
    <property type="taxonomic scope" value="Bacteria"/>
</dbReference>
<dbReference type="InterPro" id="IPR046342">
    <property type="entry name" value="CBS_dom_sf"/>
</dbReference>
<evidence type="ECO:0000313" key="6">
    <source>
        <dbReference type="Proteomes" id="UP000064912"/>
    </source>
</evidence>
<dbReference type="EMBL" id="AP014800">
    <property type="protein sequence ID" value="BAQ69599.1"/>
    <property type="molecule type" value="Genomic_DNA"/>
</dbReference>
<dbReference type="CDD" id="cd04623">
    <property type="entry name" value="CBS_pair_bac_euk"/>
    <property type="match status" value="1"/>
</dbReference>
<keyword evidence="7" id="KW-1185">Reference proteome</keyword>
<evidence type="ECO:0000256" key="2">
    <source>
        <dbReference type="PROSITE-ProRule" id="PRU00703"/>
    </source>
</evidence>
<dbReference type="Pfam" id="PF00571">
    <property type="entry name" value="CBS"/>
    <property type="match status" value="2"/>
</dbReference>
<dbReference type="OrthoDB" id="9807125at2"/>
<dbReference type="InterPro" id="IPR044725">
    <property type="entry name" value="CBSX3_CBS_dom"/>
</dbReference>
<dbReference type="Proteomes" id="UP000064912">
    <property type="component" value="Chromosome"/>
</dbReference>
<reference evidence="5 7" key="2">
    <citation type="submission" date="2021-01" db="EMBL/GenBank/DDBJ databases">
        <title>Draft genomes of Rhodovulum sulfidophilum.</title>
        <authorList>
            <person name="Guzman M.S."/>
        </authorList>
    </citation>
    <scope>NUCLEOTIDE SEQUENCE [LARGE SCALE GENOMIC DNA]</scope>
    <source>
        <strain evidence="5 7">AB35</strain>
    </source>
</reference>
<gene>
    <name evidence="5" type="ORF">JMM60_12195</name>
    <name evidence="4" type="ORF">NHU_02448</name>
</gene>
<dbReference type="SMART" id="SM00116">
    <property type="entry name" value="CBS"/>
    <property type="match status" value="2"/>
</dbReference>
<dbReference type="Proteomes" id="UP000604473">
    <property type="component" value="Unassembled WGS sequence"/>
</dbReference>
<dbReference type="AlphaFoldDB" id="A0A0D6B4F0"/>